<evidence type="ECO:0000313" key="3">
    <source>
        <dbReference type="Proteomes" id="UP000041254"/>
    </source>
</evidence>
<dbReference type="VEuPathDB" id="CryptoDB:Vbra_20264"/>
<feature type="region of interest" description="Disordered" evidence="1">
    <location>
        <begin position="1"/>
        <end position="55"/>
    </location>
</feature>
<sequence length="492" mass="52891">MSFYEEEDESYDDDDDSDDEADDDSDDDSSDKTPPSSAAEDACKPNTGGQFNPTGGKATVALCNATKQQQRPKNATGAKEQSFVDLDVRGDVKSEVHQFVKVTSTILSQATLRARLVDTPQALLVQAFKAALSDSPHMGTINVIPPSSIDQEVECRVPYVDGALKCETKRASANSQRRLYRCNGVGLVKPGETLMLSCDEGYAAAEGVAMAEDAPEVNDPSRTAFSFSCRSDGTFDRSVGCQRLHFVTVLGNCTDHAMNGTRLASTAAARANPAPHPPALMVCRMVRALAWLPDSGELKVVDQGELKVVHRGPFNLTNVNSTSGCGDLVAPDCTVILFGGLTALIGDEHELMTCDLRRLSVALDGSGEFYVGERKVGEWRDMRAGMAFTRGRPGAGLAGGEGLFGPKDTERHRGAGGSTAYDIKEHSHEIRRHVAGEAGQQSSYYRVEDVPNKMPTPERAGAIRARHIPRSCVWVSLLALGLSRQLGLLTRA</sequence>
<keyword evidence="3" id="KW-1185">Reference proteome</keyword>
<dbReference type="EMBL" id="CDMY01000193">
    <property type="protein sequence ID" value="CEL93853.1"/>
    <property type="molecule type" value="Genomic_DNA"/>
</dbReference>
<proteinExistence type="predicted"/>
<feature type="region of interest" description="Disordered" evidence="1">
    <location>
        <begin position="399"/>
        <end position="419"/>
    </location>
</feature>
<evidence type="ECO:0000313" key="2">
    <source>
        <dbReference type="EMBL" id="CEL93853.1"/>
    </source>
</evidence>
<accession>A0A0G4EE70</accession>
<dbReference type="AlphaFoldDB" id="A0A0G4EE70"/>
<evidence type="ECO:0000256" key="1">
    <source>
        <dbReference type="SAM" id="MobiDB-lite"/>
    </source>
</evidence>
<protein>
    <submittedName>
        <fullName evidence="2">Uncharacterized protein</fullName>
    </submittedName>
</protein>
<gene>
    <name evidence="2" type="ORF">Vbra_20264</name>
</gene>
<dbReference type="Proteomes" id="UP000041254">
    <property type="component" value="Unassembled WGS sequence"/>
</dbReference>
<feature type="compositionally biased region" description="Acidic residues" evidence="1">
    <location>
        <begin position="1"/>
        <end position="29"/>
    </location>
</feature>
<organism evidence="2 3">
    <name type="scientific">Vitrella brassicaformis (strain CCMP3155)</name>
    <dbReference type="NCBI Taxonomy" id="1169540"/>
    <lineage>
        <taxon>Eukaryota</taxon>
        <taxon>Sar</taxon>
        <taxon>Alveolata</taxon>
        <taxon>Colpodellida</taxon>
        <taxon>Vitrellaceae</taxon>
        <taxon>Vitrella</taxon>
    </lineage>
</organism>
<name>A0A0G4EE70_VITBC</name>
<reference evidence="2 3" key="1">
    <citation type="submission" date="2014-11" db="EMBL/GenBank/DDBJ databases">
        <authorList>
            <person name="Zhu J."/>
            <person name="Qi W."/>
            <person name="Song R."/>
        </authorList>
    </citation>
    <scope>NUCLEOTIDE SEQUENCE [LARGE SCALE GENOMIC DNA]</scope>
</reference>
<dbReference type="InParanoid" id="A0A0G4EE70"/>